<reference evidence="2" key="1">
    <citation type="journal article" date="2014" name="Front. Microbiol.">
        <title>High frequency of phylogenetically diverse reductive dehalogenase-homologous genes in deep subseafloor sedimentary metagenomes.</title>
        <authorList>
            <person name="Kawai M."/>
            <person name="Futagami T."/>
            <person name="Toyoda A."/>
            <person name="Takaki Y."/>
            <person name="Nishi S."/>
            <person name="Hori S."/>
            <person name="Arai W."/>
            <person name="Tsubouchi T."/>
            <person name="Morono Y."/>
            <person name="Uchiyama I."/>
            <person name="Ito T."/>
            <person name="Fujiyama A."/>
            <person name="Inagaki F."/>
            <person name="Takami H."/>
        </authorList>
    </citation>
    <scope>NUCLEOTIDE SEQUENCE</scope>
    <source>
        <strain evidence="2">Expedition CK06-06</strain>
    </source>
</reference>
<dbReference type="AlphaFoldDB" id="X1P785"/>
<protein>
    <recommendedName>
        <fullName evidence="1">Right handed beta helix domain-containing protein</fullName>
    </recommendedName>
</protein>
<feature type="domain" description="Right handed beta helix" evidence="1">
    <location>
        <begin position="62"/>
        <end position="200"/>
    </location>
</feature>
<dbReference type="InterPro" id="IPR011050">
    <property type="entry name" value="Pectin_lyase_fold/virulence"/>
</dbReference>
<organism evidence="2">
    <name type="scientific">marine sediment metagenome</name>
    <dbReference type="NCBI Taxonomy" id="412755"/>
    <lineage>
        <taxon>unclassified sequences</taxon>
        <taxon>metagenomes</taxon>
        <taxon>ecological metagenomes</taxon>
    </lineage>
</organism>
<evidence type="ECO:0000313" key="2">
    <source>
        <dbReference type="EMBL" id="GAI38326.1"/>
    </source>
</evidence>
<dbReference type="Gene3D" id="2.160.20.10">
    <property type="entry name" value="Single-stranded right-handed beta-helix, Pectin lyase-like"/>
    <property type="match status" value="1"/>
</dbReference>
<dbReference type="InterPro" id="IPR039448">
    <property type="entry name" value="Beta_helix"/>
</dbReference>
<dbReference type="SUPFAM" id="SSF51126">
    <property type="entry name" value="Pectin lyase-like"/>
    <property type="match status" value="1"/>
</dbReference>
<proteinExistence type="predicted"/>
<feature type="non-terminal residue" evidence="2">
    <location>
        <position position="1"/>
    </location>
</feature>
<comment type="caution">
    <text evidence="2">The sequence shown here is derived from an EMBL/GenBank/DDBJ whole genome shotgun (WGS) entry which is preliminary data.</text>
</comment>
<evidence type="ECO:0000259" key="1">
    <source>
        <dbReference type="Pfam" id="PF13229"/>
    </source>
</evidence>
<accession>X1P785</accession>
<dbReference type="EMBL" id="BARV01024894">
    <property type="protein sequence ID" value="GAI38326.1"/>
    <property type="molecule type" value="Genomic_DNA"/>
</dbReference>
<name>X1P785_9ZZZZ</name>
<sequence length="214" mass="22787">DITFPVFCHVIGLGIHGTDTQVEIHPTDPAATCIFGPNTENSQGTHLANLWMELPVDNAAIIEARELNSCIIEDCVFRPGGGADVIGIRTAVAAGGAKRPEIRRCSFESGDVDLAYAMYFQGTMLQNARIHDNDIIAKAGIYIAALTPADQTVIKRNVVIATEGIGIDDNNGRSRVIDNDVYSPTDAIEHGGGPAFTIRNRIQEAAGAGAWETG</sequence>
<dbReference type="InterPro" id="IPR012334">
    <property type="entry name" value="Pectin_lyas_fold"/>
</dbReference>
<gene>
    <name evidence="2" type="ORF">S06H3_40539</name>
</gene>
<dbReference type="Pfam" id="PF13229">
    <property type="entry name" value="Beta_helix"/>
    <property type="match status" value="1"/>
</dbReference>